<keyword evidence="4 12" id="KW-0894">Sodium channel</keyword>
<gene>
    <name evidence="14" type="ORF">TSIB3V08_LOCUS2183</name>
</gene>
<evidence type="ECO:0000256" key="9">
    <source>
        <dbReference type="ARBA" id="ARBA00023136"/>
    </source>
</evidence>
<evidence type="ECO:0000256" key="4">
    <source>
        <dbReference type="ARBA" id="ARBA00022461"/>
    </source>
</evidence>
<keyword evidence="11 12" id="KW-0407">Ion channel</keyword>
<keyword evidence="10 12" id="KW-0739">Sodium transport</keyword>
<dbReference type="GO" id="GO:0005886">
    <property type="term" value="C:plasma membrane"/>
    <property type="evidence" value="ECO:0007669"/>
    <property type="project" value="TreeGrafter"/>
</dbReference>
<proteinExistence type="inferred from homology"/>
<keyword evidence="7" id="KW-0915">Sodium</keyword>
<keyword evidence="6 13" id="KW-1133">Transmembrane helix</keyword>
<dbReference type="InterPro" id="IPR001873">
    <property type="entry name" value="ENaC"/>
</dbReference>
<protein>
    <submittedName>
        <fullName evidence="14">Uncharacterized protein</fullName>
    </submittedName>
</protein>
<evidence type="ECO:0000256" key="8">
    <source>
        <dbReference type="ARBA" id="ARBA00023065"/>
    </source>
</evidence>
<organism evidence="14">
    <name type="scientific">Timema shepardi</name>
    <name type="common">Walking stick</name>
    <dbReference type="NCBI Taxonomy" id="629360"/>
    <lineage>
        <taxon>Eukaryota</taxon>
        <taxon>Metazoa</taxon>
        <taxon>Ecdysozoa</taxon>
        <taxon>Arthropoda</taxon>
        <taxon>Hexapoda</taxon>
        <taxon>Insecta</taxon>
        <taxon>Pterygota</taxon>
        <taxon>Neoptera</taxon>
        <taxon>Polyneoptera</taxon>
        <taxon>Phasmatodea</taxon>
        <taxon>Timematodea</taxon>
        <taxon>Timematoidea</taxon>
        <taxon>Timematidae</taxon>
        <taxon>Timema</taxon>
    </lineage>
</organism>
<evidence type="ECO:0000256" key="10">
    <source>
        <dbReference type="ARBA" id="ARBA00023201"/>
    </source>
</evidence>
<evidence type="ECO:0000256" key="7">
    <source>
        <dbReference type="ARBA" id="ARBA00023053"/>
    </source>
</evidence>
<evidence type="ECO:0000256" key="6">
    <source>
        <dbReference type="ARBA" id="ARBA00022989"/>
    </source>
</evidence>
<evidence type="ECO:0000256" key="11">
    <source>
        <dbReference type="ARBA" id="ARBA00023303"/>
    </source>
</evidence>
<evidence type="ECO:0000256" key="5">
    <source>
        <dbReference type="ARBA" id="ARBA00022692"/>
    </source>
</evidence>
<keyword evidence="9 13" id="KW-0472">Membrane</keyword>
<evidence type="ECO:0000313" key="14">
    <source>
        <dbReference type="EMBL" id="CAD7257937.1"/>
    </source>
</evidence>
<feature type="transmembrane region" description="Helical" evidence="13">
    <location>
        <begin position="500"/>
        <end position="528"/>
    </location>
</feature>
<keyword evidence="5 12" id="KW-0812">Transmembrane</keyword>
<dbReference type="GO" id="GO:0015280">
    <property type="term" value="F:ligand-gated sodium channel activity"/>
    <property type="evidence" value="ECO:0007669"/>
    <property type="project" value="TreeGrafter"/>
</dbReference>
<comment type="similarity">
    <text evidence="2 12">Belongs to the amiloride-sensitive sodium channel (TC 1.A.6) family.</text>
</comment>
<dbReference type="Pfam" id="PF00858">
    <property type="entry name" value="ASC"/>
    <property type="match status" value="1"/>
</dbReference>
<evidence type="ECO:0000256" key="12">
    <source>
        <dbReference type="RuleBase" id="RU000679"/>
    </source>
</evidence>
<dbReference type="EMBL" id="OC000642">
    <property type="protein sequence ID" value="CAD7257937.1"/>
    <property type="molecule type" value="Genomic_DNA"/>
</dbReference>
<keyword evidence="8 12" id="KW-0406">Ion transport</keyword>
<evidence type="ECO:0000256" key="2">
    <source>
        <dbReference type="ARBA" id="ARBA00007193"/>
    </source>
</evidence>
<evidence type="ECO:0000256" key="13">
    <source>
        <dbReference type="SAM" id="Phobius"/>
    </source>
</evidence>
<dbReference type="AlphaFoldDB" id="A0A7R9FWN3"/>
<dbReference type="PANTHER" id="PTHR11690">
    <property type="entry name" value="AMILORIDE-SENSITIVE SODIUM CHANNEL-RELATED"/>
    <property type="match status" value="1"/>
</dbReference>
<keyword evidence="3 12" id="KW-0813">Transport</keyword>
<evidence type="ECO:0000256" key="3">
    <source>
        <dbReference type="ARBA" id="ARBA00022448"/>
    </source>
</evidence>
<reference evidence="14" key="1">
    <citation type="submission" date="2020-11" db="EMBL/GenBank/DDBJ databases">
        <authorList>
            <person name="Tran Van P."/>
        </authorList>
    </citation>
    <scope>NUCLEOTIDE SEQUENCE</scope>
</reference>
<comment type="subcellular location">
    <subcellularLocation>
        <location evidence="1">Membrane</location>
        <topology evidence="1">Multi-pass membrane protein</topology>
    </subcellularLocation>
</comment>
<sequence length="543" mass="61009">MNGLSKAQKPLGHVVEWKMIVNPDLTQNKLVSPFILELAYGWLLPPLSRGSACSRSSSTNPPSPPPLLFPALAPQTRSSLSFFPCELYTRGALGNNINHHRKKWSSQKRHDYLGDVERCFVCGDFISGFSQHKKCKLISIGGHWTVTERYVEAFYSLGKLRMLYCSMSDILSSVPQVQLLLNPTLTTLALFLQIGIPAIETALPTSILCPSAYGSSQLLLASWYAFQHNAISFTPETTYLDWKTGFPAVTVCEDDSRIKTWAYATRRYGTNMNGDTVKYLREIAFFKGFCTSCRINCNKKNAFCPMNVDDIVAEVFLHSPEDVPYYGHDNSEMATVEPGKKLNIKFQVKEIMNDPMLDEVSLEQRGCRFTTENPHRAYPYYSATACIIECQALAQLELCNCTHHFTTSSFGGNRCNLRGLSCLTEFADTIGNQKPEGSTDMDGLVCHCLPSCSEPEYTIVFNNISLLEDYKFQNSKVYLQMESLPTERFKRNVVRTKLDLVVSMGGTAGLFLGASLLSFIEFIMYFCVRVCSRSQHKKSTGEY</sequence>
<accession>A0A7R9FWN3</accession>
<dbReference type="Gene3D" id="1.10.287.770">
    <property type="entry name" value="YojJ-like"/>
    <property type="match status" value="1"/>
</dbReference>
<name>A0A7R9FWN3_TIMSH</name>
<dbReference type="PANTHER" id="PTHR11690:SF175">
    <property type="entry name" value="PICKPOCKET 13-RELATED"/>
    <property type="match status" value="1"/>
</dbReference>
<evidence type="ECO:0000256" key="1">
    <source>
        <dbReference type="ARBA" id="ARBA00004141"/>
    </source>
</evidence>